<dbReference type="AlphaFoldDB" id="A0A7S1P7U6"/>
<evidence type="ECO:0000313" key="2">
    <source>
        <dbReference type="EMBL" id="CAD9067114.1"/>
    </source>
</evidence>
<sequence>MSSTHYQAHHPDVTRQTLPTNLSLPALHSGEMTSFYERMSIKPSRTKPVQKTHTRDRRTQRRGRGRSRSVSRHQSEGQDAESMSVPFDDATMPSFLRMQMLSTARDAVAMGHERMEVMSVLKRAPCADVKWLLDVLTDTGGE</sequence>
<feature type="compositionally biased region" description="Basic residues" evidence="1">
    <location>
        <begin position="44"/>
        <end position="71"/>
    </location>
</feature>
<name>A0A7S1P7U6_9ALVE</name>
<dbReference type="EMBL" id="HBGB01037638">
    <property type="protein sequence ID" value="CAD9067114.1"/>
    <property type="molecule type" value="Transcribed_RNA"/>
</dbReference>
<reference evidence="2" key="1">
    <citation type="submission" date="2021-01" db="EMBL/GenBank/DDBJ databases">
        <authorList>
            <person name="Corre E."/>
            <person name="Pelletier E."/>
            <person name="Niang G."/>
            <person name="Scheremetjew M."/>
            <person name="Finn R."/>
            <person name="Kale V."/>
            <person name="Holt S."/>
            <person name="Cochrane G."/>
            <person name="Meng A."/>
            <person name="Brown T."/>
            <person name="Cohen L."/>
        </authorList>
    </citation>
    <scope>NUCLEOTIDE SEQUENCE</scope>
    <source>
        <strain evidence="2">CCMP3346</strain>
    </source>
</reference>
<protein>
    <submittedName>
        <fullName evidence="2">Uncharacterized protein</fullName>
    </submittedName>
</protein>
<proteinExistence type="predicted"/>
<feature type="region of interest" description="Disordered" evidence="1">
    <location>
        <begin position="36"/>
        <end position="87"/>
    </location>
</feature>
<accession>A0A7S1P7U6</accession>
<gene>
    <name evidence="2" type="ORF">VBRA1451_LOCUS22187</name>
</gene>
<feature type="region of interest" description="Disordered" evidence="1">
    <location>
        <begin position="1"/>
        <end position="21"/>
    </location>
</feature>
<evidence type="ECO:0000256" key="1">
    <source>
        <dbReference type="SAM" id="MobiDB-lite"/>
    </source>
</evidence>
<organism evidence="2">
    <name type="scientific">Vitrella brassicaformis</name>
    <dbReference type="NCBI Taxonomy" id="1169539"/>
    <lineage>
        <taxon>Eukaryota</taxon>
        <taxon>Sar</taxon>
        <taxon>Alveolata</taxon>
        <taxon>Colpodellida</taxon>
        <taxon>Vitrellaceae</taxon>
        <taxon>Vitrella</taxon>
    </lineage>
</organism>